<dbReference type="InterPro" id="IPR036366">
    <property type="entry name" value="PGBDSf"/>
</dbReference>
<feature type="chain" id="PRO_5002682437" description="Peptidoglycan binding-like domain-containing protein" evidence="2">
    <location>
        <begin position="22"/>
        <end position="478"/>
    </location>
</feature>
<accession>A5EY36</accession>
<feature type="signal peptide" evidence="2">
    <location>
        <begin position="1"/>
        <end position="21"/>
    </location>
</feature>
<dbReference type="Proteomes" id="UP000000248">
    <property type="component" value="Chromosome"/>
</dbReference>
<name>A5EY36_DICNV</name>
<feature type="domain" description="Peptidoglycan binding-like" evidence="3">
    <location>
        <begin position="153"/>
        <end position="190"/>
    </location>
</feature>
<dbReference type="HOGENOM" id="CLU_570778_0_0_6"/>
<dbReference type="KEGG" id="dno:DNO_0956"/>
<dbReference type="InterPro" id="IPR002477">
    <property type="entry name" value="Peptidoglycan-bd-like"/>
</dbReference>
<dbReference type="InterPro" id="IPR036770">
    <property type="entry name" value="Ankyrin_rpt-contain_sf"/>
</dbReference>
<dbReference type="Gene3D" id="1.10.101.10">
    <property type="entry name" value="PGBD-like superfamily/PGBD"/>
    <property type="match status" value="2"/>
</dbReference>
<keyword evidence="1" id="KW-0175">Coiled coil</keyword>
<evidence type="ECO:0000313" key="4">
    <source>
        <dbReference type="EMBL" id="ABQ14087.1"/>
    </source>
</evidence>
<evidence type="ECO:0000313" key="5">
    <source>
        <dbReference type="Proteomes" id="UP000000248"/>
    </source>
</evidence>
<feature type="coiled-coil region" evidence="1">
    <location>
        <begin position="205"/>
        <end position="253"/>
    </location>
</feature>
<keyword evidence="5" id="KW-1185">Reference proteome</keyword>
<dbReference type="Pfam" id="PF01471">
    <property type="entry name" value="PG_binding_1"/>
    <property type="match status" value="2"/>
</dbReference>
<protein>
    <recommendedName>
        <fullName evidence="3">Peptidoglycan binding-like domain-containing protein</fullName>
    </recommendedName>
</protein>
<dbReference type="EMBL" id="CP000513">
    <property type="protein sequence ID" value="ABQ14087.1"/>
    <property type="molecule type" value="Genomic_DNA"/>
</dbReference>
<dbReference type="eggNOG" id="COG3409">
    <property type="taxonomic scope" value="Bacteria"/>
</dbReference>
<dbReference type="OrthoDB" id="7069377at2"/>
<dbReference type="STRING" id="246195.DNO_0956"/>
<dbReference type="AlphaFoldDB" id="A5EY36"/>
<feature type="domain" description="Peptidoglycan binding-like" evidence="3">
    <location>
        <begin position="92"/>
        <end position="141"/>
    </location>
</feature>
<dbReference type="RefSeq" id="WP_012031269.1">
    <property type="nucleotide sequence ID" value="NC_009446.1"/>
</dbReference>
<evidence type="ECO:0000256" key="2">
    <source>
        <dbReference type="SAM" id="SignalP"/>
    </source>
</evidence>
<keyword evidence="2" id="KW-0732">Signal</keyword>
<dbReference type="InterPro" id="IPR036365">
    <property type="entry name" value="PGBD-like_sf"/>
</dbReference>
<dbReference type="eggNOG" id="COG0666">
    <property type="taxonomic scope" value="Bacteria"/>
</dbReference>
<gene>
    <name evidence="4" type="ordered locus">DNO_0956</name>
</gene>
<proteinExistence type="predicted"/>
<dbReference type="SUPFAM" id="SSF47090">
    <property type="entry name" value="PGBD-like"/>
    <property type="match status" value="2"/>
</dbReference>
<evidence type="ECO:0000259" key="3">
    <source>
        <dbReference type="Pfam" id="PF01471"/>
    </source>
</evidence>
<reference evidence="4 5" key="1">
    <citation type="journal article" date="2007" name="Nat. Biotechnol.">
        <title>Genome sequence and identification of candidate vaccine antigens from the animal pathogen Dichelobacter nodosus.</title>
        <authorList>
            <person name="Myers G.S."/>
            <person name="Parker D."/>
            <person name="Al-Hasani K."/>
            <person name="Kennan R.M."/>
            <person name="Seemann T."/>
            <person name="Ren Q."/>
            <person name="Badger J.H."/>
            <person name="Selengut J.D."/>
            <person name="Deboy R.T."/>
            <person name="Tettelin H."/>
            <person name="Boyce J.D."/>
            <person name="McCarl V.P."/>
            <person name="Han X."/>
            <person name="Nelson W.C."/>
            <person name="Madupu R."/>
            <person name="Mohamoud Y."/>
            <person name="Holley T."/>
            <person name="Fedorova N."/>
            <person name="Khouri H."/>
            <person name="Bottomley S.P."/>
            <person name="Whittington R.J."/>
            <person name="Adler B."/>
            <person name="Songer J.G."/>
            <person name="Rood J.I."/>
            <person name="Paulsen I.T."/>
        </authorList>
    </citation>
    <scope>NUCLEOTIDE SEQUENCE [LARGE SCALE GENOMIC DNA]</scope>
    <source>
        <strain evidence="4 5">VCS1703A</strain>
    </source>
</reference>
<organism evidence="4 5">
    <name type="scientific">Dichelobacter nodosus (strain VCS1703A)</name>
    <dbReference type="NCBI Taxonomy" id="246195"/>
    <lineage>
        <taxon>Bacteria</taxon>
        <taxon>Pseudomonadati</taxon>
        <taxon>Pseudomonadota</taxon>
        <taxon>Gammaproteobacteria</taxon>
        <taxon>Cardiobacteriales</taxon>
        <taxon>Cardiobacteriaceae</taxon>
        <taxon>Dichelobacter</taxon>
    </lineage>
</organism>
<dbReference type="SUPFAM" id="SSF48403">
    <property type="entry name" value="Ankyrin repeat"/>
    <property type="match status" value="1"/>
</dbReference>
<feature type="coiled-coil region" evidence="1">
    <location>
        <begin position="338"/>
        <end position="390"/>
    </location>
</feature>
<evidence type="ECO:0000256" key="1">
    <source>
        <dbReference type="SAM" id="Coils"/>
    </source>
</evidence>
<sequence length="478" mass="54181">MSTISRVLFFGLFSIHTLAFAFDCQNKEPLFAAVYRGEQNVVARYLANQCAIDVSDEYGLTLYDLAAMGGASELQQWLVKQKVAKEGEYSSALIRLIQTGLRFLDFDAGVIDGVYNQDTQSGIKAFQKSQKQKTTGKITADWLRIFNRRLTAKVQQRLNHFGYAAGGADGIIGKKTQEALIALRKQYQLPWLTYSFIDDRLIYQIMLTENENNKKQIEKNQLIAKKQREQQKKAAAERLRQQEIARKQFEEREQQKALERERLVAAQLQKHVAQMNFVESKNTIHHEDVKNTLRDMLDAPASQKIPLRQTSRNLLAEQKAQAALQQAQLVAAKAAAAERTERAQAAQLIAEKQKAQQEEQKRRQQALLQAQQKQMELERMQQEQMRLAQLQAVRTAQAEKEAAEQAQKTELSTYVPAKKYSFNKLSGILKFGDSPRVCQINGQALDGSWCETHYPSGADKPCDAILSNTGIMVSLVCH</sequence>